<reference evidence="2 3" key="1">
    <citation type="submission" date="2021-03" db="EMBL/GenBank/DDBJ databases">
        <authorList>
            <person name="Kim M.K."/>
        </authorList>
    </citation>
    <scope>NUCLEOTIDE SEQUENCE [LARGE SCALE GENOMIC DNA]</scope>
    <source>
        <strain evidence="2 3">BT442</strain>
    </source>
</reference>
<keyword evidence="3" id="KW-1185">Reference proteome</keyword>
<accession>A0ABS3Q8N2</accession>
<comment type="caution">
    <text evidence="2">The sequence shown here is derived from an EMBL/GenBank/DDBJ whole genome shotgun (WGS) entry which is preliminary data.</text>
</comment>
<evidence type="ECO:0000313" key="3">
    <source>
        <dbReference type="Proteomes" id="UP000664369"/>
    </source>
</evidence>
<evidence type="ECO:0008006" key="4">
    <source>
        <dbReference type="Google" id="ProtNLM"/>
    </source>
</evidence>
<evidence type="ECO:0000313" key="2">
    <source>
        <dbReference type="EMBL" id="MBO2007576.1"/>
    </source>
</evidence>
<dbReference type="EMBL" id="JAGETZ010000001">
    <property type="protein sequence ID" value="MBO2007576.1"/>
    <property type="molecule type" value="Genomic_DNA"/>
</dbReference>
<dbReference type="Proteomes" id="UP000664369">
    <property type="component" value="Unassembled WGS sequence"/>
</dbReference>
<sequence length="459" mass="51120">MLPIPYCPSKARIALSEYIDRRSAALPKTTRTRTLKARTLKDGTVVPARTEAYAVRGSILSDGAEKTAWAFIRLALKAVGEVRRVPLLLDAASVEAEPTPPPVATNSEEICRTNVRGKRVASRTVRNHLAEMKAAGIITQMQFRGRKHDYYVWINPQFLWESGEKATETAQKSRFQAAEFSALQPPKDTNFPPKGVHEPLQATEIETGQVDKLLAQRGQTGPEAHQATPSGYTGQPARPVEAAQATKTSTGAANDAVLPSAPKNLPTTPQGPKTKLATRQRNMVFEFWWAAQKELYAPLNQLFTEEQQRLALNAIYFGVYGGFPTDWPLHQQERYHEQALERLGLAAGYFARNPGKYPPMPYAEHVEGAGYFDAANAKGFVGTMAWYTTHLAHRGQRALADGLRRARRELRQHALGTAPKRAQAKTTLELYRYHEAKMRQLGPPALERFYQHFSRPAVA</sequence>
<name>A0ABS3Q8N2_9BACT</name>
<feature type="region of interest" description="Disordered" evidence="1">
    <location>
        <begin position="218"/>
        <end position="275"/>
    </location>
</feature>
<protein>
    <recommendedName>
        <fullName evidence="4">Helix-turn-helix domain-containing protein</fullName>
    </recommendedName>
</protein>
<gene>
    <name evidence="2" type="ORF">J4E00_00840</name>
</gene>
<organism evidence="2 3">
    <name type="scientific">Hymenobacter negativus</name>
    <dbReference type="NCBI Taxonomy" id="2795026"/>
    <lineage>
        <taxon>Bacteria</taxon>
        <taxon>Pseudomonadati</taxon>
        <taxon>Bacteroidota</taxon>
        <taxon>Cytophagia</taxon>
        <taxon>Cytophagales</taxon>
        <taxon>Hymenobacteraceae</taxon>
        <taxon>Hymenobacter</taxon>
    </lineage>
</organism>
<evidence type="ECO:0000256" key="1">
    <source>
        <dbReference type="SAM" id="MobiDB-lite"/>
    </source>
</evidence>
<dbReference type="RefSeq" id="WP_208173114.1">
    <property type="nucleotide sequence ID" value="NZ_JAGETZ010000001.1"/>
</dbReference>
<feature type="compositionally biased region" description="Polar residues" evidence="1">
    <location>
        <begin position="265"/>
        <end position="275"/>
    </location>
</feature>
<proteinExistence type="predicted"/>